<proteinExistence type="predicted"/>
<accession>G2XNH4</accession>
<dbReference type="EMBL" id="FQ790246">
    <property type="protein sequence ID" value="CCD42430.1"/>
    <property type="molecule type" value="Genomic_DNA"/>
</dbReference>
<sequence length="79" mass="8517">MASRTTPGGVRVRSATFELCRVGAIGRFRTQGGLGFRHSPNPAFLRKSGSVAPGTSYLVLIYDRLTPTSSCGFPLSLWK</sequence>
<dbReference type="HOGENOM" id="CLU_2605730_0_0_1"/>
<name>G2XNH4_BOTF4</name>
<dbReference type="Proteomes" id="UP000008177">
    <property type="component" value="Unplaced contigs"/>
</dbReference>
<organism evidence="1 2">
    <name type="scientific">Botryotinia fuckeliana (strain T4)</name>
    <name type="common">Noble rot fungus</name>
    <name type="synonym">Botrytis cinerea</name>
    <dbReference type="NCBI Taxonomy" id="999810"/>
    <lineage>
        <taxon>Eukaryota</taxon>
        <taxon>Fungi</taxon>
        <taxon>Dikarya</taxon>
        <taxon>Ascomycota</taxon>
        <taxon>Pezizomycotina</taxon>
        <taxon>Leotiomycetes</taxon>
        <taxon>Helotiales</taxon>
        <taxon>Sclerotiniaceae</taxon>
        <taxon>Botrytis</taxon>
    </lineage>
</organism>
<evidence type="ECO:0000313" key="1">
    <source>
        <dbReference type="EMBL" id="CCD42430.1"/>
    </source>
</evidence>
<dbReference type="AlphaFoldDB" id="G2XNH4"/>
<protein>
    <submittedName>
        <fullName evidence="1">Uncharacterized protein</fullName>
    </submittedName>
</protein>
<reference evidence="2" key="1">
    <citation type="journal article" date="2011" name="PLoS Genet.">
        <title>Genomic analysis of the necrotrophic fungal pathogens Sclerotinia sclerotiorum and Botrytis cinerea.</title>
        <authorList>
            <person name="Amselem J."/>
            <person name="Cuomo C.A."/>
            <person name="van Kan J.A."/>
            <person name="Viaud M."/>
            <person name="Benito E.P."/>
            <person name="Couloux A."/>
            <person name="Coutinho P.M."/>
            <person name="de Vries R.P."/>
            <person name="Dyer P.S."/>
            <person name="Fillinger S."/>
            <person name="Fournier E."/>
            <person name="Gout L."/>
            <person name="Hahn M."/>
            <person name="Kohn L."/>
            <person name="Lapalu N."/>
            <person name="Plummer K.M."/>
            <person name="Pradier J.M."/>
            <person name="Quevillon E."/>
            <person name="Sharon A."/>
            <person name="Simon A."/>
            <person name="ten Have A."/>
            <person name="Tudzynski B."/>
            <person name="Tudzynski P."/>
            <person name="Wincker P."/>
            <person name="Andrew M."/>
            <person name="Anthouard V."/>
            <person name="Beever R.E."/>
            <person name="Beffa R."/>
            <person name="Benoit I."/>
            <person name="Bouzid O."/>
            <person name="Brault B."/>
            <person name="Chen Z."/>
            <person name="Choquer M."/>
            <person name="Collemare J."/>
            <person name="Cotton P."/>
            <person name="Danchin E.G."/>
            <person name="Da Silva C."/>
            <person name="Gautier A."/>
            <person name="Giraud C."/>
            <person name="Giraud T."/>
            <person name="Gonzalez C."/>
            <person name="Grossetete S."/>
            <person name="Guldener U."/>
            <person name="Henrissat B."/>
            <person name="Howlett B.J."/>
            <person name="Kodira C."/>
            <person name="Kretschmer M."/>
            <person name="Lappartient A."/>
            <person name="Leroch M."/>
            <person name="Levis C."/>
            <person name="Mauceli E."/>
            <person name="Neuveglise C."/>
            <person name="Oeser B."/>
            <person name="Pearson M."/>
            <person name="Poulain J."/>
            <person name="Poussereau N."/>
            <person name="Quesneville H."/>
            <person name="Rascle C."/>
            <person name="Schumacher J."/>
            <person name="Segurens B."/>
            <person name="Sexton A."/>
            <person name="Silva E."/>
            <person name="Sirven C."/>
            <person name="Soanes D.M."/>
            <person name="Talbot N.J."/>
            <person name="Templeton M."/>
            <person name="Yandava C."/>
            <person name="Yarden O."/>
            <person name="Zeng Q."/>
            <person name="Rollins J.A."/>
            <person name="Lebrun M.H."/>
            <person name="Dickman M."/>
        </authorList>
    </citation>
    <scope>NUCLEOTIDE SEQUENCE [LARGE SCALE GENOMIC DNA]</scope>
    <source>
        <strain evidence="2">T4</strain>
    </source>
</reference>
<evidence type="ECO:0000313" key="2">
    <source>
        <dbReference type="Proteomes" id="UP000008177"/>
    </source>
</evidence>
<dbReference type="InParanoid" id="G2XNH4"/>
<gene>
    <name evidence="1" type="ORF">BofuT4_uP075130.1</name>
</gene>